<organism evidence="2 3">
    <name type="scientific">Leishmania orientalis</name>
    <dbReference type="NCBI Taxonomy" id="2249476"/>
    <lineage>
        <taxon>Eukaryota</taxon>
        <taxon>Discoba</taxon>
        <taxon>Euglenozoa</taxon>
        <taxon>Kinetoplastea</taxon>
        <taxon>Metakinetoplastina</taxon>
        <taxon>Trypanosomatida</taxon>
        <taxon>Trypanosomatidae</taxon>
        <taxon>Leishmaniinae</taxon>
        <taxon>Leishmania</taxon>
    </lineage>
</organism>
<comment type="caution">
    <text evidence="2">The sequence shown here is derived from an EMBL/GenBank/DDBJ whole genome shotgun (WGS) entry which is preliminary data.</text>
</comment>
<keyword evidence="1" id="KW-0812">Transmembrane</keyword>
<dbReference type="EMBL" id="JAFHLR010000019">
    <property type="protein sequence ID" value="KAG5480863.1"/>
    <property type="molecule type" value="Genomic_DNA"/>
</dbReference>
<proteinExistence type="predicted"/>
<gene>
    <name evidence="2" type="ORF">LSCM4_06431</name>
</gene>
<dbReference type="Proteomes" id="UP000674143">
    <property type="component" value="Unassembled WGS sequence"/>
</dbReference>
<dbReference type="KEGG" id="loi:92362286"/>
<reference evidence="3" key="2">
    <citation type="journal article" date="2021" name="Sci. Data">
        <title>Chromosome-scale genome sequencing, assembly and annotation of six genomes from subfamily Leishmaniinae.</title>
        <authorList>
            <person name="Almutairi H."/>
            <person name="Urbaniak M.D."/>
            <person name="Bates M.D."/>
            <person name="Jariyapan N."/>
            <person name="Kwakye-Nuako G."/>
            <person name="Thomaz Soccol V."/>
            <person name="Al-Salem W.S."/>
            <person name="Dillon R.J."/>
            <person name="Bates P.A."/>
            <person name="Gatherer D."/>
        </authorList>
    </citation>
    <scope>NUCLEOTIDE SEQUENCE [LARGE SCALE GENOMIC DNA]</scope>
</reference>
<evidence type="ECO:0000313" key="3">
    <source>
        <dbReference type="Proteomes" id="UP000674143"/>
    </source>
</evidence>
<name>A0A836KWQ7_9TRYP</name>
<dbReference type="GeneID" id="92362286"/>
<keyword evidence="1" id="KW-0472">Membrane</keyword>
<reference evidence="3" key="1">
    <citation type="journal article" date="2021" name="Microbiol. Resour. Announc.">
        <title>LGAAP: Leishmaniinae Genome Assembly and Annotation Pipeline.</title>
        <authorList>
            <person name="Almutairi H."/>
            <person name="Urbaniak M.D."/>
            <person name="Bates M.D."/>
            <person name="Jariyapan N."/>
            <person name="Kwakye-Nuako G."/>
            <person name="Thomaz-Soccol V."/>
            <person name="Al-Salem W.S."/>
            <person name="Dillon R.J."/>
            <person name="Bates P.A."/>
            <person name="Gatherer D."/>
        </authorList>
    </citation>
    <scope>NUCLEOTIDE SEQUENCE [LARGE SCALE GENOMIC DNA]</scope>
</reference>
<dbReference type="AlphaFoldDB" id="A0A836KWQ7"/>
<protein>
    <submittedName>
        <fullName evidence="2">Uncharacterized protein</fullName>
    </submittedName>
</protein>
<sequence>MLRICLLGHASALAPLRQRSAVAASAAAITTAVAAAGASQFQPRRAYATGARSTARERRYYSQPLRAPQYGTSTIVGRQESEADVAPAAATMSGEAPSPIAEEIATALDHRIGTVHPDSLTRSKPTDSLPKMRLVHFVVSHCRPVRYNDAGVPVEGSLLLLPWREQLRLCTAIFAALYITKTFFDVIRFELLYYGVWKVGYRNDDSLMKRLLYYGSTAMLATGLLFCFNLTFFLSACLVGRRQVAGYMLCNAFAKVMPHRTLQLLSSRVGC</sequence>
<evidence type="ECO:0000256" key="1">
    <source>
        <dbReference type="SAM" id="Phobius"/>
    </source>
</evidence>
<dbReference type="RefSeq" id="XP_067063864.1">
    <property type="nucleotide sequence ID" value="XM_067208352.1"/>
</dbReference>
<evidence type="ECO:0000313" key="2">
    <source>
        <dbReference type="EMBL" id="KAG5480863.1"/>
    </source>
</evidence>
<feature type="transmembrane region" description="Helical" evidence="1">
    <location>
        <begin position="211"/>
        <end position="239"/>
    </location>
</feature>
<keyword evidence="1" id="KW-1133">Transmembrane helix</keyword>
<keyword evidence="3" id="KW-1185">Reference proteome</keyword>
<accession>A0A836KWQ7</accession>